<dbReference type="RefSeq" id="WP_224861237.1">
    <property type="nucleotide sequence ID" value="NZ_JAYJJT010000007.1"/>
</dbReference>
<keyword evidence="2" id="KW-1185">Reference proteome</keyword>
<comment type="caution">
    <text evidence="1">The sequence shown here is derived from an EMBL/GenBank/DDBJ whole genome shotgun (WGS) entry which is preliminary data.</text>
</comment>
<sequence>MAHGSALPRQSGGGRDFLATLCDHTFSDRPVNPVELGGQPFKFVDVVGGYRATSMTLIAATSNSPA</sequence>
<accession>A0ABU5YLM2</accession>
<evidence type="ECO:0000313" key="2">
    <source>
        <dbReference type="Proteomes" id="UP001299046"/>
    </source>
</evidence>
<gene>
    <name evidence="1" type="ORF">KV112_07760</name>
</gene>
<evidence type="ECO:0000313" key="1">
    <source>
        <dbReference type="EMBL" id="MEB3049628.1"/>
    </source>
</evidence>
<name>A0ABU5YLM2_9MYCO</name>
<dbReference type="Proteomes" id="UP001299046">
    <property type="component" value="Unassembled WGS sequence"/>
</dbReference>
<dbReference type="EMBL" id="JAYJJT010000007">
    <property type="protein sequence ID" value="MEB3049628.1"/>
    <property type="molecule type" value="Genomic_DNA"/>
</dbReference>
<proteinExistence type="predicted"/>
<protein>
    <submittedName>
        <fullName evidence="1">Uncharacterized protein</fullName>
    </submittedName>
</protein>
<organism evidence="1 2">
    <name type="scientific">[Mycobacterium] zoologicum</name>
    <dbReference type="NCBI Taxonomy" id="2872311"/>
    <lineage>
        <taxon>Bacteria</taxon>
        <taxon>Bacillati</taxon>
        <taxon>Actinomycetota</taxon>
        <taxon>Actinomycetes</taxon>
        <taxon>Mycobacteriales</taxon>
        <taxon>Mycobacteriaceae</taxon>
        <taxon>Mycolicibacter</taxon>
    </lineage>
</organism>
<reference evidence="1 2" key="1">
    <citation type="submission" date="2023-12" db="EMBL/GenBank/DDBJ databases">
        <title>Description of new species of Mycobacterium terrae complex isolated from sewage at the Sao Paulo Zoological Park Foundation in Brazil.</title>
        <authorList>
            <person name="Romagnoli C.L."/>
            <person name="Conceicao E.C."/>
            <person name="Machado E."/>
            <person name="Barreto L.B.P.F."/>
            <person name="Sharma A."/>
            <person name="Silva N.M."/>
            <person name="Marques L.E."/>
            <person name="Juliana M.A."/>
            <person name="Lourenco M.C.S."/>
            <person name="Digiampietri L.A."/>
            <person name="Suffys P.N."/>
            <person name="Viana-Niero C."/>
        </authorList>
    </citation>
    <scope>NUCLEOTIDE SEQUENCE [LARGE SCALE GENOMIC DNA]</scope>
    <source>
        <strain evidence="1 2">MYC123</strain>
    </source>
</reference>